<dbReference type="Proteomes" id="UP000198280">
    <property type="component" value="Unassembled WGS sequence"/>
</dbReference>
<evidence type="ECO:0000313" key="1">
    <source>
        <dbReference type="EMBL" id="SNT33150.1"/>
    </source>
</evidence>
<accession>A0A239LSB3</accession>
<dbReference type="AlphaFoldDB" id="A0A239LSB3"/>
<evidence type="ECO:0000313" key="2">
    <source>
        <dbReference type="Proteomes" id="UP000198280"/>
    </source>
</evidence>
<dbReference type="EMBL" id="FZOF01000021">
    <property type="protein sequence ID" value="SNT33150.1"/>
    <property type="molecule type" value="Genomic_DNA"/>
</dbReference>
<gene>
    <name evidence="1" type="ORF">SAMN05216252_12125</name>
</gene>
<sequence>MKKLRSRPPRIMALDNRAVDDVRLSVLDVAMPAVALRCPDG</sequence>
<keyword evidence="2" id="KW-1185">Reference proteome</keyword>
<name>A0A239LSB3_9ACTN</name>
<protein>
    <submittedName>
        <fullName evidence="1">Uncharacterized protein</fullName>
    </submittedName>
</protein>
<dbReference type="RefSeq" id="WP_265737413.1">
    <property type="nucleotide sequence ID" value="NZ_FZOF01000021.1"/>
</dbReference>
<reference evidence="1 2" key="1">
    <citation type="submission" date="2017-06" db="EMBL/GenBank/DDBJ databases">
        <authorList>
            <person name="Kim H.J."/>
            <person name="Triplett B.A."/>
        </authorList>
    </citation>
    <scope>NUCLEOTIDE SEQUENCE [LARGE SCALE GENOMIC DNA]</scope>
    <source>
        <strain evidence="1 2">CGMCC 4.1858</strain>
    </source>
</reference>
<proteinExistence type="predicted"/>
<organism evidence="1 2">
    <name type="scientific">Actinacidiphila glaucinigra</name>
    <dbReference type="NCBI Taxonomy" id="235986"/>
    <lineage>
        <taxon>Bacteria</taxon>
        <taxon>Bacillati</taxon>
        <taxon>Actinomycetota</taxon>
        <taxon>Actinomycetes</taxon>
        <taxon>Kitasatosporales</taxon>
        <taxon>Streptomycetaceae</taxon>
        <taxon>Actinacidiphila</taxon>
    </lineage>
</organism>